<feature type="binding site" description="axial binding residue" evidence="11">
    <location>
        <position position="88"/>
    </location>
    <ligand>
        <name>heme</name>
        <dbReference type="ChEBI" id="CHEBI:30413"/>
    </ligand>
    <ligandPart>
        <name>Fe</name>
        <dbReference type="ChEBI" id="CHEBI:18248"/>
    </ligandPart>
</feature>
<evidence type="ECO:0000256" key="3">
    <source>
        <dbReference type="ARBA" id="ARBA00004586"/>
    </source>
</evidence>
<comment type="cofactor">
    <cofactor evidence="1 11">
        <name>heme</name>
        <dbReference type="ChEBI" id="CHEBI:30413"/>
    </cofactor>
</comment>
<dbReference type="GO" id="GO:0004497">
    <property type="term" value="F:monooxygenase activity"/>
    <property type="evidence" value="ECO:0007669"/>
    <property type="project" value="UniProtKB-KW"/>
</dbReference>
<protein>
    <recommendedName>
        <fullName evidence="14">Cytochrome P450</fullName>
    </recommendedName>
</protein>
<evidence type="ECO:0000313" key="12">
    <source>
        <dbReference type="EMBL" id="KAH9360314.1"/>
    </source>
</evidence>
<dbReference type="GO" id="GO:0016705">
    <property type="term" value="F:oxidoreductase activity, acting on paired donors, with incorporation or reduction of molecular oxygen"/>
    <property type="evidence" value="ECO:0007669"/>
    <property type="project" value="InterPro"/>
</dbReference>
<comment type="subcellular location">
    <subcellularLocation>
        <location evidence="3">Endoplasmic reticulum membrane</location>
    </subcellularLocation>
</comment>
<keyword evidence="7" id="KW-0256">Endoplasmic reticulum</keyword>
<dbReference type="PANTHER" id="PTHR24291">
    <property type="entry name" value="CYTOCHROME P450 FAMILY 4"/>
    <property type="match status" value="1"/>
</dbReference>
<sequence>MTVVVTADHEATRAVIEAPGITLTPTLTKMRSLPIGEATASAPLGCGLRNKAVYTDPEMFIPERFLPENSAKIPPFAFLPFSGGVHPCLGQKFGYAQSRVVLATVFSKYSVESTLPLEELSLGFEVSLRAKEKLNVKFRRRNL</sequence>
<keyword evidence="10" id="KW-0472">Membrane</keyword>
<evidence type="ECO:0008006" key="14">
    <source>
        <dbReference type="Google" id="ProtNLM"/>
    </source>
</evidence>
<proteinExistence type="inferred from homology"/>
<evidence type="ECO:0000256" key="6">
    <source>
        <dbReference type="ARBA" id="ARBA00022723"/>
    </source>
</evidence>
<dbReference type="InterPro" id="IPR001128">
    <property type="entry name" value="Cyt_P450"/>
</dbReference>
<dbReference type="Proteomes" id="UP000821853">
    <property type="component" value="Chromosome 1"/>
</dbReference>
<evidence type="ECO:0000256" key="5">
    <source>
        <dbReference type="ARBA" id="ARBA00022617"/>
    </source>
</evidence>
<dbReference type="VEuPathDB" id="VectorBase:HLOH_049238"/>
<dbReference type="PANTHER" id="PTHR24291:SF189">
    <property type="entry name" value="CYTOCHROME P450 4C3-RELATED"/>
    <property type="match status" value="1"/>
</dbReference>
<dbReference type="AlphaFoldDB" id="A0A9J6FBC1"/>
<keyword evidence="6 11" id="KW-0479">Metal-binding</keyword>
<comment type="similarity">
    <text evidence="4">Belongs to the cytochrome P450 family.</text>
</comment>
<organism evidence="12 13">
    <name type="scientific">Haemaphysalis longicornis</name>
    <name type="common">Bush tick</name>
    <dbReference type="NCBI Taxonomy" id="44386"/>
    <lineage>
        <taxon>Eukaryota</taxon>
        <taxon>Metazoa</taxon>
        <taxon>Ecdysozoa</taxon>
        <taxon>Arthropoda</taxon>
        <taxon>Chelicerata</taxon>
        <taxon>Arachnida</taxon>
        <taxon>Acari</taxon>
        <taxon>Parasitiformes</taxon>
        <taxon>Ixodida</taxon>
        <taxon>Ixodoidea</taxon>
        <taxon>Ixodidae</taxon>
        <taxon>Haemaphysalinae</taxon>
        <taxon>Haemaphysalis</taxon>
    </lineage>
</organism>
<evidence type="ECO:0000256" key="7">
    <source>
        <dbReference type="ARBA" id="ARBA00022824"/>
    </source>
</evidence>
<dbReference type="SUPFAM" id="SSF48264">
    <property type="entry name" value="Cytochrome P450"/>
    <property type="match status" value="1"/>
</dbReference>
<name>A0A9J6FBC1_HAELO</name>
<dbReference type="GO" id="GO:0005506">
    <property type="term" value="F:iron ion binding"/>
    <property type="evidence" value="ECO:0007669"/>
    <property type="project" value="InterPro"/>
</dbReference>
<gene>
    <name evidence="12" type="ORF">HPB48_007925</name>
</gene>
<keyword evidence="9" id="KW-0503">Monooxygenase</keyword>
<dbReference type="InterPro" id="IPR050196">
    <property type="entry name" value="Cytochrome_P450_Monoox"/>
</dbReference>
<evidence type="ECO:0000313" key="13">
    <source>
        <dbReference type="Proteomes" id="UP000821853"/>
    </source>
</evidence>
<evidence type="ECO:0000256" key="8">
    <source>
        <dbReference type="ARBA" id="ARBA00023004"/>
    </source>
</evidence>
<evidence type="ECO:0000256" key="11">
    <source>
        <dbReference type="PIRSR" id="PIRSR602403-1"/>
    </source>
</evidence>
<dbReference type="OMA" id="FAMMMIL"/>
<evidence type="ECO:0000256" key="10">
    <source>
        <dbReference type="ARBA" id="ARBA00023136"/>
    </source>
</evidence>
<keyword evidence="8 11" id="KW-0408">Iron</keyword>
<dbReference type="InterPro" id="IPR036396">
    <property type="entry name" value="Cyt_P450_sf"/>
</dbReference>
<evidence type="ECO:0000256" key="9">
    <source>
        <dbReference type="ARBA" id="ARBA00023033"/>
    </source>
</evidence>
<accession>A0A9J6FBC1</accession>
<dbReference type="Gene3D" id="1.10.630.10">
    <property type="entry name" value="Cytochrome P450"/>
    <property type="match status" value="1"/>
</dbReference>
<dbReference type="PRINTS" id="PR00465">
    <property type="entry name" value="EP450IV"/>
</dbReference>
<reference evidence="12 13" key="1">
    <citation type="journal article" date="2020" name="Cell">
        <title>Large-Scale Comparative Analyses of Tick Genomes Elucidate Their Genetic Diversity and Vector Capacities.</title>
        <authorList>
            <consortium name="Tick Genome and Microbiome Consortium (TIGMIC)"/>
            <person name="Jia N."/>
            <person name="Wang J."/>
            <person name="Shi W."/>
            <person name="Du L."/>
            <person name="Sun Y."/>
            <person name="Zhan W."/>
            <person name="Jiang J.F."/>
            <person name="Wang Q."/>
            <person name="Zhang B."/>
            <person name="Ji P."/>
            <person name="Bell-Sakyi L."/>
            <person name="Cui X.M."/>
            <person name="Yuan T.T."/>
            <person name="Jiang B.G."/>
            <person name="Yang W.F."/>
            <person name="Lam T.T."/>
            <person name="Chang Q.C."/>
            <person name="Ding S.J."/>
            <person name="Wang X.J."/>
            <person name="Zhu J.G."/>
            <person name="Ruan X.D."/>
            <person name="Zhao L."/>
            <person name="Wei J.T."/>
            <person name="Ye R.Z."/>
            <person name="Que T.C."/>
            <person name="Du C.H."/>
            <person name="Zhou Y.H."/>
            <person name="Cheng J.X."/>
            <person name="Dai P.F."/>
            <person name="Guo W.B."/>
            <person name="Han X.H."/>
            <person name="Huang E.J."/>
            <person name="Li L.F."/>
            <person name="Wei W."/>
            <person name="Gao Y.C."/>
            <person name="Liu J.Z."/>
            <person name="Shao H.Z."/>
            <person name="Wang X."/>
            <person name="Wang C.C."/>
            <person name="Yang T.C."/>
            <person name="Huo Q.B."/>
            <person name="Li W."/>
            <person name="Chen H.Y."/>
            <person name="Chen S.E."/>
            <person name="Zhou L.G."/>
            <person name="Ni X.B."/>
            <person name="Tian J.H."/>
            <person name="Sheng Y."/>
            <person name="Liu T."/>
            <person name="Pan Y.S."/>
            <person name="Xia L.Y."/>
            <person name="Li J."/>
            <person name="Zhao F."/>
            <person name="Cao W.C."/>
        </authorList>
    </citation>
    <scope>NUCLEOTIDE SEQUENCE [LARGE SCALE GENOMIC DNA]</scope>
    <source>
        <strain evidence="12">HaeL-2018</strain>
    </source>
</reference>
<dbReference type="GO" id="GO:0020037">
    <property type="term" value="F:heme binding"/>
    <property type="evidence" value="ECO:0007669"/>
    <property type="project" value="InterPro"/>
</dbReference>
<keyword evidence="13" id="KW-1185">Reference proteome</keyword>
<keyword evidence="5 11" id="KW-0349">Heme</keyword>
<evidence type="ECO:0000256" key="2">
    <source>
        <dbReference type="ARBA" id="ARBA00003690"/>
    </source>
</evidence>
<keyword evidence="9" id="KW-0560">Oxidoreductase</keyword>
<evidence type="ECO:0000256" key="4">
    <source>
        <dbReference type="ARBA" id="ARBA00010617"/>
    </source>
</evidence>
<dbReference type="GO" id="GO:0005789">
    <property type="term" value="C:endoplasmic reticulum membrane"/>
    <property type="evidence" value="ECO:0007669"/>
    <property type="project" value="UniProtKB-SubCell"/>
</dbReference>
<dbReference type="Pfam" id="PF00067">
    <property type="entry name" value="p450"/>
    <property type="match status" value="1"/>
</dbReference>
<dbReference type="OrthoDB" id="1470350at2759"/>
<dbReference type="EMBL" id="JABSTR010000001">
    <property type="protein sequence ID" value="KAH9360314.1"/>
    <property type="molecule type" value="Genomic_DNA"/>
</dbReference>
<comment type="function">
    <text evidence="2">May be involved in the metabolism of insect hormones and in the breakdown of synthetic insecticides.</text>
</comment>
<dbReference type="InterPro" id="IPR002403">
    <property type="entry name" value="Cyt_P450_E_grp-IV"/>
</dbReference>
<evidence type="ECO:0000256" key="1">
    <source>
        <dbReference type="ARBA" id="ARBA00001971"/>
    </source>
</evidence>
<comment type="caution">
    <text evidence="12">The sequence shown here is derived from an EMBL/GenBank/DDBJ whole genome shotgun (WGS) entry which is preliminary data.</text>
</comment>